<dbReference type="GeneID" id="54781358"/>
<dbReference type="Proteomes" id="UP000449547">
    <property type="component" value="Unassembled WGS sequence"/>
</dbReference>
<dbReference type="VEuPathDB" id="FungiDB:DIURU_002707"/>
<feature type="region of interest" description="Disordered" evidence="2">
    <location>
        <begin position="407"/>
        <end position="436"/>
    </location>
</feature>
<accession>A0A642UP68</accession>
<feature type="domain" description="Fibronectin type-III" evidence="4">
    <location>
        <begin position="36"/>
        <end position="118"/>
    </location>
</feature>
<sequence>MIEWATTALAVTWLAYRLVRLLWGPLDPHQLGLHLPPVPVVVIDVIGPTGVVLHWEVAPGDFYYVVMLDGQEVAKVAGKTQCRLNNLPAHQVVCIEVVAVNSISQFRSKSVPVYVEPSVDEAHIDRAIASAASSQALPLAASSEMASVPPSQTEHIKSITEAGALQRQLDQSQGELTKLAAELEAVHKQSAAEMADLEQTLQKYKAQVEEENDIKMKKDMDIKSLEKRKNELSFAKSKLKFQLTQIHNTMRLHEKKVSDVKDRAEKMRKSTAQLLGHEANEQRKLNDQRQSLQQDIDKTKQAIEAADAHIKQLNADKRAATQQAAHLRKSVEQNDWGAVTAADDDLASHWAQLAHEEDKWRRIYRQEVKKYVAIHQSLEMARHARNPAYTPQRVSEYSASVEFGDALPKKRYTRPQSPDVTSDRSAPPAQPSVAAPQPSFHNHYEWVYAPENVSPAPPSAPSAPEITFGADMAPMATHGRSVSATQTMMPLAPAMSMGSTMAPVAPVATAATPMFSPPLAQPVPEAADPIHLDPDLLSLQYQPAIATNGSAPLYSQLDYHSLLYGYASPHLANPALSPPASVSSTPVPPLWNDSALNLSSSVGSNSNIWASDDARGNNHGRTLSSSLWKHDIRSEFSPFGPEESEEKNVA</sequence>
<dbReference type="OMA" id="FGHESFG"/>
<dbReference type="AlphaFoldDB" id="A0A642UP68"/>
<comment type="caution">
    <text evidence="5">The sequence shown here is derived from an EMBL/GenBank/DDBJ whole genome shotgun (WGS) entry which is preliminary data.</text>
</comment>
<evidence type="ECO:0000259" key="4">
    <source>
        <dbReference type="PROSITE" id="PS50853"/>
    </source>
</evidence>
<keyword evidence="3" id="KW-0732">Signal</keyword>
<evidence type="ECO:0000256" key="2">
    <source>
        <dbReference type="SAM" id="MobiDB-lite"/>
    </source>
</evidence>
<feature type="coiled-coil region" evidence="1">
    <location>
        <begin position="282"/>
        <end position="330"/>
    </location>
</feature>
<reference evidence="5 6" key="1">
    <citation type="submission" date="2019-07" db="EMBL/GenBank/DDBJ databases">
        <title>Genome assembly of two rare yeast pathogens: Diutina rugosa and Trichomonascus ciferrii.</title>
        <authorList>
            <person name="Mixao V."/>
            <person name="Saus E."/>
            <person name="Hansen A."/>
            <person name="Lass-Flor C."/>
            <person name="Gabaldon T."/>
        </authorList>
    </citation>
    <scope>NUCLEOTIDE SEQUENCE [LARGE SCALE GENOMIC DNA]</scope>
    <source>
        <strain evidence="5 6">CBS 613</strain>
    </source>
</reference>
<name>A0A642UP68_DIURU</name>
<feature type="coiled-coil region" evidence="1">
    <location>
        <begin position="162"/>
        <end position="214"/>
    </location>
</feature>
<dbReference type="EMBL" id="SWFT01000082">
    <property type="protein sequence ID" value="KAA8902811.1"/>
    <property type="molecule type" value="Genomic_DNA"/>
</dbReference>
<keyword evidence="6" id="KW-1185">Reference proteome</keyword>
<protein>
    <recommendedName>
        <fullName evidence="4">Fibronectin type-III domain-containing protein</fullName>
    </recommendedName>
</protein>
<evidence type="ECO:0000313" key="5">
    <source>
        <dbReference type="EMBL" id="KAA8902811.1"/>
    </source>
</evidence>
<feature type="signal peptide" evidence="3">
    <location>
        <begin position="1"/>
        <end position="21"/>
    </location>
</feature>
<feature type="chain" id="PRO_5024866488" description="Fibronectin type-III domain-containing protein" evidence="3">
    <location>
        <begin position="22"/>
        <end position="650"/>
    </location>
</feature>
<evidence type="ECO:0000313" key="6">
    <source>
        <dbReference type="Proteomes" id="UP000449547"/>
    </source>
</evidence>
<gene>
    <name evidence="5" type="ORF">DIURU_002707</name>
</gene>
<feature type="compositionally biased region" description="Low complexity" evidence="2">
    <location>
        <begin position="425"/>
        <end position="436"/>
    </location>
</feature>
<keyword evidence="1" id="KW-0175">Coiled coil</keyword>
<feature type="compositionally biased region" description="Polar residues" evidence="2">
    <location>
        <begin position="414"/>
        <end position="424"/>
    </location>
</feature>
<dbReference type="InterPro" id="IPR003961">
    <property type="entry name" value="FN3_dom"/>
</dbReference>
<proteinExistence type="predicted"/>
<dbReference type="OrthoDB" id="5572782at2759"/>
<dbReference type="PROSITE" id="PS50853">
    <property type="entry name" value="FN3"/>
    <property type="match status" value="1"/>
</dbReference>
<dbReference type="RefSeq" id="XP_034012559.1">
    <property type="nucleotide sequence ID" value="XM_034155388.1"/>
</dbReference>
<evidence type="ECO:0000256" key="1">
    <source>
        <dbReference type="SAM" id="Coils"/>
    </source>
</evidence>
<organism evidence="5 6">
    <name type="scientific">Diutina rugosa</name>
    <name type="common">Yeast</name>
    <name type="synonym">Candida rugosa</name>
    <dbReference type="NCBI Taxonomy" id="5481"/>
    <lineage>
        <taxon>Eukaryota</taxon>
        <taxon>Fungi</taxon>
        <taxon>Dikarya</taxon>
        <taxon>Ascomycota</taxon>
        <taxon>Saccharomycotina</taxon>
        <taxon>Pichiomycetes</taxon>
        <taxon>Debaryomycetaceae</taxon>
        <taxon>Diutina</taxon>
    </lineage>
</organism>
<evidence type="ECO:0000256" key="3">
    <source>
        <dbReference type="SAM" id="SignalP"/>
    </source>
</evidence>